<feature type="transmembrane region" description="Helical" evidence="1">
    <location>
        <begin position="12"/>
        <end position="29"/>
    </location>
</feature>
<organism evidence="3 4">
    <name type="scientific">Aequorivita viscosa</name>
    <dbReference type="NCBI Taxonomy" id="797419"/>
    <lineage>
        <taxon>Bacteria</taxon>
        <taxon>Pseudomonadati</taxon>
        <taxon>Bacteroidota</taxon>
        <taxon>Flavobacteriia</taxon>
        <taxon>Flavobacteriales</taxon>
        <taxon>Flavobacteriaceae</taxon>
        <taxon>Aequorivita</taxon>
    </lineage>
</organism>
<dbReference type="PANTHER" id="PTHR33734">
    <property type="entry name" value="LYSM DOMAIN-CONTAINING GPI-ANCHORED PROTEIN 2"/>
    <property type="match status" value="1"/>
</dbReference>
<dbReference type="Pfam" id="PF01476">
    <property type="entry name" value="LysM"/>
    <property type="match status" value="4"/>
</dbReference>
<dbReference type="PANTHER" id="PTHR33734:SF22">
    <property type="entry name" value="MEMBRANE-BOUND LYTIC MUREIN TRANSGLYCOSYLASE D"/>
    <property type="match status" value="1"/>
</dbReference>
<evidence type="ECO:0000259" key="2">
    <source>
        <dbReference type="PROSITE" id="PS51782"/>
    </source>
</evidence>
<dbReference type="InterPro" id="IPR036779">
    <property type="entry name" value="LysM_dom_sf"/>
</dbReference>
<reference evidence="4" key="1">
    <citation type="submission" date="2016-11" db="EMBL/GenBank/DDBJ databases">
        <authorList>
            <person name="Varghese N."/>
            <person name="Submissions S."/>
        </authorList>
    </citation>
    <scope>NUCLEOTIDE SEQUENCE [LARGE SCALE GENOMIC DNA]</scope>
    <source>
        <strain evidence="4">DSM 26349</strain>
    </source>
</reference>
<dbReference type="CDD" id="cd00118">
    <property type="entry name" value="LysM"/>
    <property type="match status" value="4"/>
</dbReference>
<accession>A0A1M6AVJ9</accession>
<dbReference type="InterPro" id="IPR018392">
    <property type="entry name" value="LysM"/>
</dbReference>
<dbReference type="SMART" id="SM00257">
    <property type="entry name" value="LysM"/>
    <property type="match status" value="4"/>
</dbReference>
<feature type="domain" description="LysM" evidence="2">
    <location>
        <begin position="100"/>
        <end position="144"/>
    </location>
</feature>
<dbReference type="STRING" id="797419.SAMN05216556_10440"/>
<keyword evidence="1" id="KW-1133">Transmembrane helix</keyword>
<keyword evidence="4" id="KW-1185">Reference proteome</keyword>
<evidence type="ECO:0000313" key="4">
    <source>
        <dbReference type="Proteomes" id="UP000184172"/>
    </source>
</evidence>
<dbReference type="SUPFAM" id="SSF53822">
    <property type="entry name" value="Periplasmic binding protein-like I"/>
    <property type="match status" value="1"/>
</dbReference>
<dbReference type="InterPro" id="IPR028082">
    <property type="entry name" value="Peripla_BP_I"/>
</dbReference>
<proteinExistence type="predicted"/>
<dbReference type="SUPFAM" id="SSF54106">
    <property type="entry name" value="LysM domain"/>
    <property type="match status" value="4"/>
</dbReference>
<feature type="domain" description="LysM" evidence="2">
    <location>
        <begin position="166"/>
        <end position="209"/>
    </location>
</feature>
<dbReference type="OrthoDB" id="2149800at2"/>
<dbReference type="EMBL" id="FQYV01000002">
    <property type="protein sequence ID" value="SHI40496.1"/>
    <property type="molecule type" value="Genomic_DNA"/>
</dbReference>
<evidence type="ECO:0000313" key="3">
    <source>
        <dbReference type="EMBL" id="SHI40496.1"/>
    </source>
</evidence>
<gene>
    <name evidence="3" type="ORF">SAMN04487908_10237</name>
</gene>
<dbReference type="GO" id="GO:0008932">
    <property type="term" value="F:lytic endotransglycosylase activity"/>
    <property type="evidence" value="ECO:0007669"/>
    <property type="project" value="TreeGrafter"/>
</dbReference>
<feature type="domain" description="LysM" evidence="2">
    <location>
        <begin position="41"/>
        <end position="84"/>
    </location>
</feature>
<keyword evidence="1" id="KW-0472">Membrane</keyword>
<keyword evidence="1" id="KW-0812">Transmembrane</keyword>
<name>A0A1M6AVJ9_9FLAO</name>
<sequence length="646" mass="72405">MSMFHNPIKSTLYILKCFIYISVVVLLTVSCGSTAQQQTYTSHAVQPGETAYSIAKDYNISESTLYNLNPDAKNGIKVNSILILPSKDGVSKGPDGSKLRTHKVQRKETLYGIALLYKVSVDEIKKLNKELYARELKTGEELIIPAAPGDKGMINPNIGGPIPGTVEYTVKPKETKYGIARKFGISVAELEDLNPELSDELKIGTVLIVPDESVVDDAEINVEDYQFYEVKAKEGFYRLKVKFGLTEEEIIALNPYAKDGLREGMVLKIPKEDGFISTDDISTIDLEKRIDNKKMKTIALMLPFRLNQNANDSTQIAEDVLKKDPTLRIALDFYSGALMAAEFAKDQGIPVTLDVYDTERSDSKVASIISNKDFKNTDAVIGPLLQKNVEKAASMLEKENIPVFSPLSNRDMAMNENLFQSLPTNSVLEKLMIQYIKSHASGKNIIIISDSKRQRQKEKLQAALPTAKAFSPRNDYIQATDISGLMSEGKENWVILESESPVLVSSAVNVLAAMPAGHNIRLFTLNKNEAYEWHEVSSTRLVKLNFTFPSVNRSYSENAREPFVISYKNKYGVAPNRFAIRGFDVTYDVLLRLASEKDIYDAVLPESLTSYIENKFRYEKTEEKGYANQAAYILKYNKELKFDIVE</sequence>
<dbReference type="PROSITE" id="PS51782">
    <property type="entry name" value="LYSM"/>
    <property type="match status" value="3"/>
</dbReference>
<dbReference type="AlphaFoldDB" id="A0A1M6AVJ9"/>
<dbReference type="Proteomes" id="UP000184172">
    <property type="component" value="Unassembled WGS sequence"/>
</dbReference>
<evidence type="ECO:0000256" key="1">
    <source>
        <dbReference type="SAM" id="Phobius"/>
    </source>
</evidence>
<dbReference type="Gene3D" id="3.40.50.2300">
    <property type="match status" value="2"/>
</dbReference>
<dbReference type="Gene3D" id="3.10.350.10">
    <property type="entry name" value="LysM domain"/>
    <property type="match status" value="4"/>
</dbReference>
<dbReference type="RefSeq" id="WP_083540647.1">
    <property type="nucleotide sequence ID" value="NZ_FNNS01000004.1"/>
</dbReference>
<protein>
    <submittedName>
        <fullName evidence="3">Amino acid/amide ABC transporter substrate-binding protein, HAAT family</fullName>
    </submittedName>
</protein>